<name>V9WDK4_9BACL</name>
<dbReference type="Pfam" id="PF18106">
    <property type="entry name" value="Rol_Rep_N"/>
    <property type="match status" value="1"/>
</dbReference>
<dbReference type="RefSeq" id="WP_024095537.1">
    <property type="nucleotide sequence ID" value="NC_023147.1"/>
</dbReference>
<dbReference type="HOGENOM" id="CLU_037938_1_0_9"/>
<sequence length="384" mass="45340">MSEIELVPPTTNRGVQTPTQNGLIACVDWLQVTFKIVQNTQEIFEIFNLDPTYFKDFPTGKYGYSSHLRMSNIAIYYGGRHANMGIHVEMTGQGCRLYESLEGSLSWDKLLYKIIYGYDVNITRFDLAIDDVRYNEDKPYFTVKKLKRKLKDGECVSKFKKAREMNTLDIASGESEGHTLYFGHGSSSIQIRIYEKHHERKNKGYELYEDLSTWNRVEIQARDTRALIMAKYVANESHKIGEVALGVLNNYVRFCVKNKNDLDHRYRWKTAPFWEKFLDGVKKLKLTMVAPDKTIETRKRWIEKQTLKTLAMVYHAHPDSDEYLEEIIQRGTNLITEDEYREVVQYREKLKEEEELTQYRKETAFNLWMIRTNSKREKKELPKR</sequence>
<keyword evidence="4" id="KW-1185">Reference proteome</keyword>
<evidence type="ECO:0000313" key="4">
    <source>
        <dbReference type="Proteomes" id="UP000029431"/>
    </source>
</evidence>
<dbReference type="InterPro" id="IPR003491">
    <property type="entry name" value="REP-like_C"/>
</dbReference>
<dbReference type="PATRIC" id="fig|697284.3.peg.3874"/>
<dbReference type="KEGG" id="plv:ERIC2_10p00010"/>
<keyword evidence="3" id="KW-0614">Plasmid</keyword>
<dbReference type="EMBL" id="CP003356">
    <property type="protein sequence ID" value="AHD07785.1"/>
    <property type="molecule type" value="Genomic_DNA"/>
</dbReference>
<evidence type="ECO:0000259" key="2">
    <source>
        <dbReference type="Pfam" id="PF18106"/>
    </source>
</evidence>
<geneLocation type="plasmid" evidence="3 4">
    <name>pPLA2_10</name>
</geneLocation>
<protein>
    <submittedName>
        <fullName evidence="3">Putative DNA relaxase NicK</fullName>
    </submittedName>
</protein>
<reference evidence="3 4" key="1">
    <citation type="journal article" date="2014" name="PLoS ONE">
        <title>How to Kill the Honey Bee Larva: Genomic Potential and Virulence Mechanisms of Paenibacillus larvae.</title>
        <authorList>
            <person name="Djukic M."/>
            <person name="Brzuszkiewicz E."/>
            <person name="Funfhaus A."/>
            <person name="Voss J."/>
            <person name="Gollnow K."/>
            <person name="Poppinga L."/>
            <person name="Liesegang H."/>
            <person name="Garcia-Gonzalez E."/>
            <person name="Genersch E."/>
            <person name="Daniel R."/>
        </authorList>
    </citation>
    <scope>NUCLEOTIDE SEQUENCE [LARGE SCALE GENOMIC DNA]</scope>
    <source>
        <strain evidence="3 4">DSM 25430</strain>
        <plasmid evidence="4">Plasmid pPLA2_10</plasmid>
    </source>
</reference>
<gene>
    <name evidence="3" type="primary">nicK</name>
    <name evidence="3" type="ORF">ERIC2_10p00010</name>
</gene>
<dbReference type="Pfam" id="PF02486">
    <property type="entry name" value="Rep_trans"/>
    <property type="match status" value="1"/>
</dbReference>
<accession>V9WDK4</accession>
<dbReference type="InterPro" id="IPR040819">
    <property type="entry name" value="Rol_Rep_N"/>
</dbReference>
<dbReference type="Proteomes" id="UP000029431">
    <property type="component" value="Plasmid pPLA2_10"/>
</dbReference>
<proteinExistence type="predicted"/>
<organism evidence="3 4">
    <name type="scientific">Paenibacillus larvae subsp. larvae DSM 25430</name>
    <dbReference type="NCBI Taxonomy" id="697284"/>
    <lineage>
        <taxon>Bacteria</taxon>
        <taxon>Bacillati</taxon>
        <taxon>Bacillota</taxon>
        <taxon>Bacilli</taxon>
        <taxon>Bacillales</taxon>
        <taxon>Paenibacillaceae</taxon>
        <taxon>Paenibacillus</taxon>
    </lineage>
</organism>
<evidence type="ECO:0000313" key="3">
    <source>
        <dbReference type="EMBL" id="AHD07785.1"/>
    </source>
</evidence>
<feature type="domain" description="Replication initiation protein-like C-terminal" evidence="1">
    <location>
        <begin position="120"/>
        <end position="328"/>
    </location>
</feature>
<dbReference type="AlphaFoldDB" id="V9WDK4"/>
<evidence type="ECO:0000259" key="1">
    <source>
        <dbReference type="Pfam" id="PF02486"/>
    </source>
</evidence>
<feature type="domain" description="Rolling Circle replication initiation protein N-terminal" evidence="2">
    <location>
        <begin position="25"/>
        <end position="102"/>
    </location>
</feature>